<protein>
    <submittedName>
        <fullName evidence="2">Uncharacterized protein</fullName>
    </submittedName>
</protein>
<organism evidence="2">
    <name type="scientific">marine sediment metagenome</name>
    <dbReference type="NCBI Taxonomy" id="412755"/>
    <lineage>
        <taxon>unclassified sequences</taxon>
        <taxon>metagenomes</taxon>
        <taxon>ecological metagenomes</taxon>
    </lineage>
</organism>
<evidence type="ECO:0000256" key="1">
    <source>
        <dbReference type="SAM" id="MobiDB-lite"/>
    </source>
</evidence>
<feature type="compositionally biased region" description="Basic and acidic residues" evidence="1">
    <location>
        <begin position="133"/>
        <end position="159"/>
    </location>
</feature>
<reference evidence="2" key="1">
    <citation type="journal article" date="2015" name="Nature">
        <title>Complex archaea that bridge the gap between prokaryotes and eukaryotes.</title>
        <authorList>
            <person name="Spang A."/>
            <person name="Saw J.H."/>
            <person name="Jorgensen S.L."/>
            <person name="Zaremba-Niedzwiedzka K."/>
            <person name="Martijn J."/>
            <person name="Lind A.E."/>
            <person name="van Eijk R."/>
            <person name="Schleper C."/>
            <person name="Guy L."/>
            <person name="Ettema T.J."/>
        </authorList>
    </citation>
    <scope>NUCLEOTIDE SEQUENCE</scope>
</reference>
<sequence length="159" mass="18040">MRNLMLIGVLTCCTNVKMVSAEESKAVQSLDILMRNQHVEVISMEQAKAQQAKFNKDYFSQAKRAYAQDLKKVKRPIGKVIHLAHEKINKVNFTDKFVIRRIDAQKLALGATGIASLKQQPDVKIYDLDEDENTKVNAEDKTPVDKKIPAKMNKEVNEL</sequence>
<name>A0A0F9EW00_9ZZZZ</name>
<proteinExistence type="predicted"/>
<accession>A0A0F9EW00</accession>
<dbReference type="EMBL" id="LAZR01035269">
    <property type="protein sequence ID" value="KKL27963.1"/>
    <property type="molecule type" value="Genomic_DNA"/>
</dbReference>
<comment type="caution">
    <text evidence="2">The sequence shown here is derived from an EMBL/GenBank/DDBJ whole genome shotgun (WGS) entry which is preliminary data.</text>
</comment>
<dbReference type="AlphaFoldDB" id="A0A0F9EW00"/>
<feature type="region of interest" description="Disordered" evidence="1">
    <location>
        <begin position="130"/>
        <end position="159"/>
    </location>
</feature>
<gene>
    <name evidence="2" type="ORF">LCGC14_2379900</name>
</gene>
<evidence type="ECO:0000313" key="2">
    <source>
        <dbReference type="EMBL" id="KKL27963.1"/>
    </source>
</evidence>